<dbReference type="AlphaFoldDB" id="A0A119CV23"/>
<dbReference type="OrthoDB" id="9800503at2"/>
<gene>
    <name evidence="3" type="ORF">ABW22_12960</name>
</gene>
<name>A0A119CV23_THIDE</name>
<dbReference type="Proteomes" id="UP000064243">
    <property type="component" value="Unassembled WGS sequence"/>
</dbReference>
<dbReference type="InterPro" id="IPR036165">
    <property type="entry name" value="YefM-like_sf"/>
</dbReference>
<reference evidence="3 4" key="1">
    <citation type="journal article" date="2015" name="Appl. Environ. Microbiol.">
        <title>Aerobic and Anaerobic Thiosulfate Oxidation by a Cold-Adapted, Subglacial Chemoautotroph.</title>
        <authorList>
            <person name="Harrold Z.R."/>
            <person name="Skidmore M.L."/>
            <person name="Hamilton T.L."/>
            <person name="Desch L."/>
            <person name="Amada K."/>
            <person name="van Gelder W."/>
            <person name="Glover K."/>
            <person name="Roden E.E."/>
            <person name="Boyd E.S."/>
        </authorList>
    </citation>
    <scope>NUCLEOTIDE SEQUENCE [LARGE SCALE GENOMIC DNA]</scope>
    <source>
        <strain evidence="3 4">RG</strain>
    </source>
</reference>
<evidence type="ECO:0000256" key="2">
    <source>
        <dbReference type="RuleBase" id="RU362080"/>
    </source>
</evidence>
<organism evidence="3 4">
    <name type="scientific">Thiobacillus denitrificans</name>
    <dbReference type="NCBI Taxonomy" id="36861"/>
    <lineage>
        <taxon>Bacteria</taxon>
        <taxon>Pseudomonadati</taxon>
        <taxon>Pseudomonadota</taxon>
        <taxon>Betaproteobacteria</taxon>
        <taxon>Nitrosomonadales</taxon>
        <taxon>Thiobacillaceae</taxon>
        <taxon>Thiobacillus</taxon>
    </lineage>
</organism>
<keyword evidence="4" id="KW-1185">Reference proteome</keyword>
<accession>A0A119CV23</accession>
<dbReference type="InterPro" id="IPR006442">
    <property type="entry name" value="Antitoxin_Phd/YefM"/>
</dbReference>
<dbReference type="SUPFAM" id="SSF143120">
    <property type="entry name" value="YefM-like"/>
    <property type="match status" value="1"/>
</dbReference>
<protein>
    <recommendedName>
        <fullName evidence="2">Antitoxin</fullName>
    </recommendedName>
</protein>
<dbReference type="Pfam" id="PF02604">
    <property type="entry name" value="PhdYeFM_antitox"/>
    <property type="match status" value="1"/>
</dbReference>
<comment type="similarity">
    <text evidence="1 2">Belongs to the phD/YefM antitoxin family.</text>
</comment>
<dbReference type="NCBIfam" id="TIGR01552">
    <property type="entry name" value="phd_fam"/>
    <property type="match status" value="1"/>
</dbReference>
<proteinExistence type="inferred from homology"/>
<evidence type="ECO:0000313" key="3">
    <source>
        <dbReference type="EMBL" id="KVW94292.1"/>
    </source>
</evidence>
<comment type="caution">
    <text evidence="3">The sequence shown here is derived from an EMBL/GenBank/DDBJ whole genome shotgun (WGS) entry which is preliminary data.</text>
</comment>
<evidence type="ECO:0000256" key="1">
    <source>
        <dbReference type="ARBA" id="ARBA00009981"/>
    </source>
</evidence>
<comment type="function">
    <text evidence="2">Antitoxin component of a type II toxin-antitoxin (TA) system.</text>
</comment>
<dbReference type="EMBL" id="LDUG01000036">
    <property type="protein sequence ID" value="KVW94292.1"/>
    <property type="molecule type" value="Genomic_DNA"/>
</dbReference>
<dbReference type="Gene3D" id="3.40.1620.10">
    <property type="entry name" value="YefM-like domain"/>
    <property type="match status" value="1"/>
</dbReference>
<dbReference type="RefSeq" id="WP_059757391.1">
    <property type="nucleotide sequence ID" value="NZ_LDUG01000036.1"/>
</dbReference>
<evidence type="ECO:0000313" key="4">
    <source>
        <dbReference type="Proteomes" id="UP000064243"/>
    </source>
</evidence>
<sequence length="78" mass="8570">MHTVGAFEAKAKIAELLDKVAAGETVLITRRGEAAALMVPPARILQDKARALQEIKRFRKSCKTGKVDIEALINEDRP</sequence>
<dbReference type="PATRIC" id="fig|36861.3.peg.2379"/>